<accession>A0AAW1RBJ1</accession>
<keyword evidence="3" id="KW-1185">Reference proteome</keyword>
<dbReference type="AlphaFoldDB" id="A0AAW1RBJ1"/>
<name>A0AAW1RBJ1_9CHLO</name>
<organism evidence="2 3">
    <name type="scientific">Apatococcus lobatus</name>
    <dbReference type="NCBI Taxonomy" id="904363"/>
    <lineage>
        <taxon>Eukaryota</taxon>
        <taxon>Viridiplantae</taxon>
        <taxon>Chlorophyta</taxon>
        <taxon>core chlorophytes</taxon>
        <taxon>Trebouxiophyceae</taxon>
        <taxon>Chlorellales</taxon>
        <taxon>Chlorellaceae</taxon>
        <taxon>Apatococcus</taxon>
    </lineage>
</organism>
<evidence type="ECO:0000313" key="3">
    <source>
        <dbReference type="Proteomes" id="UP001438707"/>
    </source>
</evidence>
<dbReference type="Proteomes" id="UP001438707">
    <property type="component" value="Unassembled WGS sequence"/>
</dbReference>
<dbReference type="EMBL" id="JALJOS010000014">
    <property type="protein sequence ID" value="KAK9831166.1"/>
    <property type="molecule type" value="Genomic_DNA"/>
</dbReference>
<evidence type="ECO:0000313" key="2">
    <source>
        <dbReference type="EMBL" id="KAK9831166.1"/>
    </source>
</evidence>
<dbReference type="Pfam" id="PF20102">
    <property type="entry name" value="DUF6492"/>
    <property type="match status" value="1"/>
</dbReference>
<protein>
    <recommendedName>
        <fullName evidence="4">Glycosyltransferase</fullName>
    </recommendedName>
</protein>
<feature type="chain" id="PRO_5043396591" description="Glycosyltransferase" evidence="1">
    <location>
        <begin position="22"/>
        <end position="394"/>
    </location>
</feature>
<gene>
    <name evidence="2" type="ORF">WJX74_005748</name>
</gene>
<sequence>MHLRNCLAGTLALVFLVAVLFEPSRQLYHRAQDWQAARGALAAAQSQGPNRSGDLVLEPHVQQQRLQGLGSKYEVKDPSAKLTLVSPLQISDAGRFLILMSTLRHNLLPKTVSAMILLVPDSDYPAFSLITRFALDFPVTVIAEADMFPPEVPSQAFNGYARQMLLKLLVAQHVKTEFYLTLDADLLLKRPMNVTSLVRNGKATFNPETYAVTKEHWWKGSEKMLEAEGCINREQPLFGVTPSVLSRRISTLVLERLEQLHGKGFEVMMVRDKHSEWSEYTLYRIAACFFGVFDTYHEFLGHSVYDTHASAWTYHAAINWNATNAFTNETSAEPFALVQGRTHLPERVVSQKIEQFVSPASARVAKKEGSAPKLRQLAAGAPRRAGLLSERLNF</sequence>
<proteinExistence type="predicted"/>
<keyword evidence="1" id="KW-0732">Signal</keyword>
<evidence type="ECO:0000256" key="1">
    <source>
        <dbReference type="SAM" id="SignalP"/>
    </source>
</evidence>
<evidence type="ECO:0008006" key="4">
    <source>
        <dbReference type="Google" id="ProtNLM"/>
    </source>
</evidence>
<feature type="signal peptide" evidence="1">
    <location>
        <begin position="1"/>
        <end position="21"/>
    </location>
</feature>
<reference evidence="2 3" key="1">
    <citation type="journal article" date="2024" name="Nat. Commun.">
        <title>Phylogenomics reveals the evolutionary origins of lichenization in chlorophyte algae.</title>
        <authorList>
            <person name="Puginier C."/>
            <person name="Libourel C."/>
            <person name="Otte J."/>
            <person name="Skaloud P."/>
            <person name="Haon M."/>
            <person name="Grisel S."/>
            <person name="Petersen M."/>
            <person name="Berrin J.G."/>
            <person name="Delaux P.M."/>
            <person name="Dal Grande F."/>
            <person name="Keller J."/>
        </authorList>
    </citation>
    <scope>NUCLEOTIDE SEQUENCE [LARGE SCALE GENOMIC DNA]</scope>
    <source>
        <strain evidence="2 3">SAG 2145</strain>
    </source>
</reference>
<comment type="caution">
    <text evidence="2">The sequence shown here is derived from an EMBL/GenBank/DDBJ whole genome shotgun (WGS) entry which is preliminary data.</text>
</comment>
<dbReference type="InterPro" id="IPR045499">
    <property type="entry name" value="DUF6492"/>
</dbReference>